<evidence type="ECO:0000256" key="1">
    <source>
        <dbReference type="ARBA" id="ARBA00004651"/>
    </source>
</evidence>
<comment type="subcellular location">
    <subcellularLocation>
        <location evidence="1">Cell membrane</location>
        <topology evidence="1">Multi-pass membrane protein</topology>
    </subcellularLocation>
</comment>
<dbReference type="InterPro" id="IPR025640">
    <property type="entry name" value="GYF_2"/>
</dbReference>
<dbReference type="Pfam" id="PF00114">
    <property type="entry name" value="Pilin"/>
    <property type="match status" value="1"/>
</dbReference>
<dbReference type="Pfam" id="PF14237">
    <property type="entry name" value="GYF_2"/>
    <property type="match status" value="1"/>
</dbReference>
<reference evidence="11" key="1">
    <citation type="journal article" date="2019" name="Int. J. Syst. Evol. Microbiol.">
        <title>The Global Catalogue of Microorganisms (GCM) 10K type strain sequencing project: providing services to taxonomists for standard genome sequencing and annotation.</title>
        <authorList>
            <consortium name="The Broad Institute Genomics Platform"/>
            <consortium name="The Broad Institute Genome Sequencing Center for Infectious Disease"/>
            <person name="Wu L."/>
            <person name="Ma J."/>
        </authorList>
    </citation>
    <scope>NUCLEOTIDE SEQUENCE [LARGE SCALE GENOMIC DNA]</scope>
    <source>
        <strain evidence="11">CGMCC 1.15905</strain>
    </source>
</reference>
<protein>
    <recommendedName>
        <fullName evidence="12">RDD family protein</fullName>
    </recommendedName>
</protein>
<keyword evidence="3" id="KW-1003">Cell membrane</keyword>
<keyword evidence="11" id="KW-1185">Reference proteome</keyword>
<dbReference type="Gene3D" id="3.30.700.10">
    <property type="entry name" value="Glycoprotein, Type 4 Pilin"/>
    <property type="match status" value="1"/>
</dbReference>
<dbReference type="Pfam" id="PF06271">
    <property type="entry name" value="RDD"/>
    <property type="match status" value="1"/>
</dbReference>
<evidence type="ECO:0008006" key="12">
    <source>
        <dbReference type="Google" id="ProtNLM"/>
    </source>
</evidence>
<feature type="transmembrane region" description="Helical" evidence="7">
    <location>
        <begin position="250"/>
        <end position="277"/>
    </location>
</feature>
<dbReference type="EMBL" id="BMKC01000002">
    <property type="protein sequence ID" value="GGA79385.1"/>
    <property type="molecule type" value="Genomic_DNA"/>
</dbReference>
<evidence type="ECO:0000259" key="8">
    <source>
        <dbReference type="Pfam" id="PF06271"/>
    </source>
</evidence>
<evidence type="ECO:0000313" key="11">
    <source>
        <dbReference type="Proteomes" id="UP000623419"/>
    </source>
</evidence>
<organism evidence="10 11">
    <name type="scientific">Arenimonas soli</name>
    <dbReference type="NCBI Taxonomy" id="2269504"/>
    <lineage>
        <taxon>Bacteria</taxon>
        <taxon>Pseudomonadati</taxon>
        <taxon>Pseudomonadota</taxon>
        <taxon>Gammaproteobacteria</taxon>
        <taxon>Lysobacterales</taxon>
        <taxon>Lysobacteraceae</taxon>
        <taxon>Arenimonas</taxon>
    </lineage>
</organism>
<evidence type="ECO:0000256" key="5">
    <source>
        <dbReference type="ARBA" id="ARBA00022989"/>
    </source>
</evidence>
<evidence type="ECO:0000256" key="4">
    <source>
        <dbReference type="ARBA" id="ARBA00022692"/>
    </source>
</evidence>
<dbReference type="InterPro" id="IPR010432">
    <property type="entry name" value="RDD"/>
</dbReference>
<dbReference type="RefSeq" id="WP_188663217.1">
    <property type="nucleotide sequence ID" value="NZ_BMKC01000002.1"/>
</dbReference>
<gene>
    <name evidence="10" type="ORF">GCM10011521_17050</name>
</gene>
<accession>A0ABQ1HJJ0</accession>
<evidence type="ECO:0000256" key="6">
    <source>
        <dbReference type="ARBA" id="ARBA00023136"/>
    </source>
</evidence>
<evidence type="ECO:0000259" key="9">
    <source>
        <dbReference type="Pfam" id="PF14237"/>
    </source>
</evidence>
<feature type="domain" description="GYF" evidence="9">
    <location>
        <begin position="4"/>
        <end position="49"/>
    </location>
</feature>
<dbReference type="PANTHER" id="PTHR36115">
    <property type="entry name" value="PROLINE-RICH ANTIGEN HOMOLOG-RELATED"/>
    <property type="match status" value="1"/>
</dbReference>
<dbReference type="SUPFAM" id="SSF54523">
    <property type="entry name" value="Pili subunits"/>
    <property type="match status" value="1"/>
</dbReference>
<keyword evidence="4 7" id="KW-0812">Transmembrane</keyword>
<keyword evidence="6 7" id="KW-0472">Membrane</keyword>
<evidence type="ECO:0000256" key="7">
    <source>
        <dbReference type="SAM" id="Phobius"/>
    </source>
</evidence>
<dbReference type="PANTHER" id="PTHR36115:SF6">
    <property type="entry name" value="PROLINE-RICH ANTIGEN HOMOLOG"/>
    <property type="match status" value="1"/>
</dbReference>
<feature type="transmembrane region" description="Helical" evidence="7">
    <location>
        <begin position="191"/>
        <end position="213"/>
    </location>
</feature>
<dbReference type="InterPro" id="IPR051791">
    <property type="entry name" value="Pra-immunoreactive"/>
</dbReference>
<proteinExistence type="inferred from homology"/>
<feature type="transmembrane region" description="Helical" evidence="7">
    <location>
        <begin position="136"/>
        <end position="157"/>
    </location>
</feature>
<feature type="domain" description="RDD" evidence="8">
    <location>
        <begin position="92"/>
        <end position="226"/>
    </location>
</feature>
<dbReference type="InterPro" id="IPR001082">
    <property type="entry name" value="Pilin"/>
</dbReference>
<evidence type="ECO:0000256" key="3">
    <source>
        <dbReference type="ARBA" id="ARBA00022475"/>
    </source>
</evidence>
<evidence type="ECO:0000313" key="10">
    <source>
        <dbReference type="EMBL" id="GGA79385.1"/>
    </source>
</evidence>
<evidence type="ECO:0000256" key="2">
    <source>
        <dbReference type="ARBA" id="ARBA00005233"/>
    </source>
</evidence>
<feature type="transmembrane region" description="Helical" evidence="7">
    <location>
        <begin position="106"/>
        <end position="130"/>
    </location>
</feature>
<dbReference type="Proteomes" id="UP000623419">
    <property type="component" value="Unassembled WGS sequence"/>
</dbReference>
<keyword evidence="5 7" id="KW-1133">Transmembrane helix</keyword>
<name>A0ABQ1HJJ0_9GAMM</name>
<comment type="similarity">
    <text evidence="2">Belongs to the N-Me-Phe pilin family.</text>
</comment>
<dbReference type="InterPro" id="IPR045584">
    <property type="entry name" value="Pilin-like"/>
</dbReference>
<sequence>MNAWYYVDAGHNRQGPVSDEDLAVAFRQGRVNRDTLVWRDGLPQWVPLERHLAELPAPPPTLPASDAAAGFPAGVIPPAAQGNADPNDVVDAGFIRRLGAYLIDSMLIGSVYYVVLMVGMVAVAIVAAGQDFEGDGFIVGMVLVYLIYPVLSLAYYAGMESSKLQATVGKLALGIKVVDSRGRRLGFGRATARWAGSIVSYLILYIGFFMAGWTRRKQALHDLMAGTFVVDKWAYTDQPGRQVRELNGCLVAVVAGVVAMGALAVVGILAAISVPAYQDYVVRSRVVAAQAEGAAAARRVAEFRAQTDRCPRDGAELGLAAPSSADIQEILVIENPDGTCEIAVTLRDVDGLGGAASGVLYVGQDPEGAGTCSAEGIPDRLLPSACK</sequence>
<comment type="caution">
    <text evidence="10">The sequence shown here is derived from an EMBL/GenBank/DDBJ whole genome shotgun (WGS) entry which is preliminary data.</text>
</comment>